<dbReference type="Proteomes" id="UP000269721">
    <property type="component" value="Unassembled WGS sequence"/>
</dbReference>
<dbReference type="EMBL" id="KZ993869">
    <property type="protein sequence ID" value="RKO94542.1"/>
    <property type="molecule type" value="Genomic_DNA"/>
</dbReference>
<evidence type="ECO:0000313" key="2">
    <source>
        <dbReference type="EMBL" id="RKO94542.1"/>
    </source>
</evidence>
<gene>
    <name evidence="2" type="ORF">BDK51DRAFT_43158</name>
</gene>
<organism evidence="2 3">
    <name type="scientific">Blyttiomyces helicus</name>
    <dbReference type="NCBI Taxonomy" id="388810"/>
    <lineage>
        <taxon>Eukaryota</taxon>
        <taxon>Fungi</taxon>
        <taxon>Fungi incertae sedis</taxon>
        <taxon>Chytridiomycota</taxon>
        <taxon>Chytridiomycota incertae sedis</taxon>
        <taxon>Chytridiomycetes</taxon>
        <taxon>Chytridiomycetes incertae sedis</taxon>
        <taxon>Blyttiomyces</taxon>
    </lineage>
</organism>
<dbReference type="AlphaFoldDB" id="A0A4P9WPR8"/>
<feature type="region of interest" description="Disordered" evidence="1">
    <location>
        <begin position="376"/>
        <end position="397"/>
    </location>
</feature>
<evidence type="ECO:0000313" key="3">
    <source>
        <dbReference type="Proteomes" id="UP000269721"/>
    </source>
</evidence>
<proteinExistence type="predicted"/>
<evidence type="ECO:0000256" key="1">
    <source>
        <dbReference type="SAM" id="MobiDB-lite"/>
    </source>
</evidence>
<reference evidence="3" key="1">
    <citation type="journal article" date="2018" name="Nat. Microbiol.">
        <title>Leveraging single-cell genomics to expand the fungal tree of life.</title>
        <authorList>
            <person name="Ahrendt S.R."/>
            <person name="Quandt C.A."/>
            <person name="Ciobanu D."/>
            <person name="Clum A."/>
            <person name="Salamov A."/>
            <person name="Andreopoulos B."/>
            <person name="Cheng J.F."/>
            <person name="Woyke T."/>
            <person name="Pelin A."/>
            <person name="Henrissat B."/>
            <person name="Reynolds N.K."/>
            <person name="Benny G.L."/>
            <person name="Smith M.E."/>
            <person name="James T.Y."/>
            <person name="Grigoriev I.V."/>
        </authorList>
    </citation>
    <scope>NUCLEOTIDE SEQUENCE [LARGE SCALE GENOMIC DNA]</scope>
</reference>
<protein>
    <submittedName>
        <fullName evidence="2">Uncharacterized protein</fullName>
    </submittedName>
</protein>
<name>A0A4P9WPR8_9FUNG</name>
<dbReference type="OrthoDB" id="2135406at2759"/>
<accession>A0A4P9WPR8</accession>
<feature type="region of interest" description="Disordered" evidence="1">
    <location>
        <begin position="280"/>
        <end position="300"/>
    </location>
</feature>
<keyword evidence="3" id="KW-1185">Reference proteome</keyword>
<sequence length="417" mass="47255">MRSAVQLRRFPSIYLTNCRDTEDVGEPTLDDLLRASWVTGQRTTANDAVLSPPAALRGGLLQNASLVSSMQAPAPDLPRPSSILQGCARHLRQPPRCRVPRAVPQPAGFLQHPVLHHAQRVDPSCKAHGEHRRKSNRDWRTGYTKNVGSFVEYDKKVDEGVEFKIEDAFLSTNLSHYKIPAAPPNYVARRQGYITSLVDSGFTRMPPQWKVTDDGTQHRERNTEMKNNFDARRFQYKSSLFDKACVLPSNSGYVSDAGHIKNLGSDKDYVDRFKRTVPPREPDWRERDSTRMTEDGYTRSHHRDILKPIRDSEDTGKEESTVAFEHARKTDPARWVYMQDPEGTLSTSRIVHRPLYPIAETLSLLNSPIRIGNKEAHGSIRNNPVHLPQAEPNPRERFSTETGLQYTMEGHTGGSAW</sequence>